<dbReference type="EMBL" id="BSUZ01000001">
    <property type="protein sequence ID" value="GMA87081.1"/>
    <property type="molecule type" value="Genomic_DNA"/>
</dbReference>
<evidence type="ECO:0000313" key="1">
    <source>
        <dbReference type="EMBL" id="GMA87081.1"/>
    </source>
</evidence>
<proteinExistence type="predicted"/>
<organism evidence="1 2">
    <name type="scientific">Angustibacter aerolatus</name>
    <dbReference type="NCBI Taxonomy" id="1162965"/>
    <lineage>
        <taxon>Bacteria</taxon>
        <taxon>Bacillati</taxon>
        <taxon>Actinomycetota</taxon>
        <taxon>Actinomycetes</taxon>
        <taxon>Kineosporiales</taxon>
        <taxon>Kineosporiaceae</taxon>
    </lineage>
</organism>
<reference evidence="2" key="1">
    <citation type="journal article" date="2019" name="Int. J. Syst. Evol. Microbiol.">
        <title>The Global Catalogue of Microorganisms (GCM) 10K type strain sequencing project: providing services to taxonomists for standard genome sequencing and annotation.</title>
        <authorList>
            <consortium name="The Broad Institute Genomics Platform"/>
            <consortium name="The Broad Institute Genome Sequencing Center for Infectious Disease"/>
            <person name="Wu L."/>
            <person name="Ma J."/>
        </authorList>
    </citation>
    <scope>NUCLEOTIDE SEQUENCE [LARGE SCALE GENOMIC DNA]</scope>
    <source>
        <strain evidence="2">NBRC 108730</strain>
    </source>
</reference>
<sequence length="49" mass="5314">MLAEQQDASGTVTLEPDEPFEADTLVVWFTQAAAMDGGFRAEVADVQVR</sequence>
<evidence type="ECO:0000313" key="2">
    <source>
        <dbReference type="Proteomes" id="UP001157017"/>
    </source>
</evidence>
<name>A0ABQ6JJV1_9ACTN</name>
<accession>A0ABQ6JJV1</accession>
<keyword evidence="2" id="KW-1185">Reference proteome</keyword>
<dbReference type="Proteomes" id="UP001157017">
    <property type="component" value="Unassembled WGS sequence"/>
</dbReference>
<gene>
    <name evidence="1" type="ORF">GCM10025868_23310</name>
</gene>
<comment type="caution">
    <text evidence="1">The sequence shown here is derived from an EMBL/GenBank/DDBJ whole genome shotgun (WGS) entry which is preliminary data.</text>
</comment>
<protein>
    <submittedName>
        <fullName evidence="1">Uncharacterized protein</fullName>
    </submittedName>
</protein>